<dbReference type="AlphaFoldDB" id="A0A2P6NZ38"/>
<protein>
    <submittedName>
        <fullName evidence="1">Uncharacterized protein</fullName>
    </submittedName>
</protein>
<name>A0A2P6NZ38_9EUKA</name>
<organism evidence="1 2">
    <name type="scientific">Planoprotostelium fungivorum</name>
    <dbReference type="NCBI Taxonomy" id="1890364"/>
    <lineage>
        <taxon>Eukaryota</taxon>
        <taxon>Amoebozoa</taxon>
        <taxon>Evosea</taxon>
        <taxon>Variosea</taxon>
        <taxon>Cavosteliida</taxon>
        <taxon>Cavosteliaceae</taxon>
        <taxon>Planoprotostelium</taxon>
    </lineage>
</organism>
<keyword evidence="2" id="KW-1185">Reference proteome</keyword>
<reference evidence="1 2" key="1">
    <citation type="journal article" date="2018" name="Genome Biol. Evol.">
        <title>Multiple Roots of Fruiting Body Formation in Amoebozoa.</title>
        <authorList>
            <person name="Hillmann F."/>
            <person name="Forbes G."/>
            <person name="Novohradska S."/>
            <person name="Ferling I."/>
            <person name="Riege K."/>
            <person name="Groth M."/>
            <person name="Westermann M."/>
            <person name="Marz M."/>
            <person name="Spaller T."/>
            <person name="Winckler T."/>
            <person name="Schaap P."/>
            <person name="Glockner G."/>
        </authorList>
    </citation>
    <scope>NUCLEOTIDE SEQUENCE [LARGE SCALE GENOMIC DNA]</scope>
    <source>
        <strain evidence="1 2">Jena</strain>
    </source>
</reference>
<dbReference type="Proteomes" id="UP000241769">
    <property type="component" value="Unassembled WGS sequence"/>
</dbReference>
<evidence type="ECO:0000313" key="1">
    <source>
        <dbReference type="EMBL" id="PRP89225.1"/>
    </source>
</evidence>
<evidence type="ECO:0000313" key="2">
    <source>
        <dbReference type="Proteomes" id="UP000241769"/>
    </source>
</evidence>
<dbReference type="InParanoid" id="A0A2P6NZ38"/>
<dbReference type="PROSITE" id="PS51257">
    <property type="entry name" value="PROKAR_LIPOPROTEIN"/>
    <property type="match status" value="1"/>
</dbReference>
<proteinExistence type="predicted"/>
<comment type="caution">
    <text evidence="1">The sequence shown here is derived from an EMBL/GenBank/DDBJ whole genome shotgun (WGS) entry which is preliminary data.</text>
</comment>
<gene>
    <name evidence="1" type="ORF">PROFUN_02099</name>
</gene>
<accession>A0A2P6NZ38</accession>
<sequence>MGLKFSRSVAKAHNNRSTKEMRASLFLLGLVGSCLSQTIVVTPTWNVSQTQLNIFTGGLTKYIFDNYMYHWGPILPSLRWDTQGFVDQEEIDYLIKNGNGMAAGGGYYISEDKYDSEYFGPWPTTVVIPAGTLRYSNVWAAMVFGKMPNDEEKAYLGRIVPFIDEYFIFGDWRVVHSAKLLQQVMAATRAPEKYRIPMDKVRLPTDYQSLHLVGAPAKFSGTKEWKDVRRHWALLDYVSPWAKCAVLLHPEDPFSIVDAAKFDRYVETLINVVDPLVPGEYGSRSLNRSTAAVLTQKLFSGITGKGKSDPSVIFRRTPLRSGSAATNYTVDVSPHQLYSLRSNAYITVENVQVLNENRTRVSFWYPDALHNSQLLDAQYMSYDMIRKIRSFQSEIPTNQTLREELTAEMLADIFYTAITSYSIRDVQNLFNIQAFSEESDVITNLYPLLFSRSLRYDMVPAQLALYLPPIADTLGGMRQLQWKQYIHKMFNGPKPDDLTATWNEVDRALMNELSDWKEDYTKTFSDEFSGCSLRVNIFVCYSLSHLTCPHIQIDLEDISLTGLTSEPPLPLISSSHRHRITRPADDMISGFRSIHNHNTTHNTTIMNPSTYITITLLGFSTLFMAREAINFCQEASSSQYIDINSHGGMPQLTGLI</sequence>
<dbReference type="EMBL" id="MDYQ01000004">
    <property type="protein sequence ID" value="PRP89225.1"/>
    <property type="molecule type" value="Genomic_DNA"/>
</dbReference>